<dbReference type="PANTHER" id="PTHR32370">
    <property type="entry name" value="OS12G0117600 PROTEIN"/>
    <property type="match status" value="1"/>
</dbReference>
<dbReference type="PROSITE" id="PS50097">
    <property type="entry name" value="BTB"/>
    <property type="match status" value="1"/>
</dbReference>
<keyword evidence="10" id="KW-1185">Reference proteome</keyword>
<feature type="region of interest" description="Disordered" evidence="6">
    <location>
        <begin position="958"/>
        <end position="981"/>
    </location>
</feature>
<dbReference type="Pfam" id="PF00651">
    <property type="entry name" value="BTB"/>
    <property type="match status" value="1"/>
</dbReference>
<feature type="region of interest" description="Disordered" evidence="6">
    <location>
        <begin position="360"/>
        <end position="386"/>
    </location>
</feature>
<evidence type="ECO:0000256" key="4">
    <source>
        <dbReference type="PROSITE-ProRule" id="PRU00982"/>
    </source>
</evidence>
<dbReference type="InterPro" id="IPR027356">
    <property type="entry name" value="NPH3_dom"/>
</dbReference>
<dbReference type="PROSITE" id="PS51649">
    <property type="entry name" value="NPH3"/>
    <property type="match status" value="1"/>
</dbReference>
<feature type="compositionally biased region" description="Basic and acidic residues" evidence="6">
    <location>
        <begin position="360"/>
        <end position="372"/>
    </location>
</feature>
<dbReference type="AlphaFoldDB" id="A0AAN9P6F0"/>
<evidence type="ECO:0000256" key="2">
    <source>
        <dbReference type="ARBA" id="ARBA00004906"/>
    </source>
</evidence>
<comment type="similarity">
    <text evidence="4">Belongs to the NPH3 family.</text>
</comment>
<comment type="pathway">
    <text evidence="2">Protein modification; protein ubiquitination.</text>
</comment>
<evidence type="ECO:0000313" key="10">
    <source>
        <dbReference type="Proteomes" id="UP001372338"/>
    </source>
</evidence>
<organism evidence="9 10">
    <name type="scientific">Crotalaria pallida</name>
    <name type="common">Smooth rattlebox</name>
    <name type="synonym">Crotalaria striata</name>
    <dbReference type="NCBI Taxonomy" id="3830"/>
    <lineage>
        <taxon>Eukaryota</taxon>
        <taxon>Viridiplantae</taxon>
        <taxon>Streptophyta</taxon>
        <taxon>Embryophyta</taxon>
        <taxon>Tracheophyta</taxon>
        <taxon>Spermatophyta</taxon>
        <taxon>Magnoliopsida</taxon>
        <taxon>eudicotyledons</taxon>
        <taxon>Gunneridae</taxon>
        <taxon>Pentapetalae</taxon>
        <taxon>rosids</taxon>
        <taxon>fabids</taxon>
        <taxon>Fabales</taxon>
        <taxon>Fabaceae</taxon>
        <taxon>Papilionoideae</taxon>
        <taxon>50 kb inversion clade</taxon>
        <taxon>genistoids sensu lato</taxon>
        <taxon>core genistoids</taxon>
        <taxon>Crotalarieae</taxon>
        <taxon>Crotalaria</taxon>
    </lineage>
</organism>
<feature type="domain" description="BTB" evidence="7">
    <location>
        <begin position="405"/>
        <end position="473"/>
    </location>
</feature>
<comment type="subcellular location">
    <subcellularLocation>
        <location evidence="1">Endomembrane system</location>
        <topology evidence="1">Peripheral membrane protein</topology>
    </subcellularLocation>
</comment>
<dbReference type="InterPro" id="IPR043454">
    <property type="entry name" value="NPH3/RPT2-like"/>
</dbReference>
<keyword evidence="3" id="KW-0833">Ubl conjugation pathway</keyword>
<reference evidence="9 10" key="1">
    <citation type="submission" date="2024-01" db="EMBL/GenBank/DDBJ databases">
        <title>The genomes of 5 underutilized Papilionoideae crops provide insights into root nodulation and disease resistanc.</title>
        <authorList>
            <person name="Yuan L."/>
        </authorList>
    </citation>
    <scope>NUCLEOTIDE SEQUENCE [LARGE SCALE GENOMIC DNA]</scope>
    <source>
        <strain evidence="9">ZHUSHIDOU_FW_LH</strain>
        <tissue evidence="9">Leaf</tissue>
    </source>
</reference>
<feature type="coiled-coil region" evidence="5">
    <location>
        <begin position="898"/>
        <end position="925"/>
    </location>
</feature>
<dbReference type="Proteomes" id="UP001372338">
    <property type="component" value="Unassembled WGS sequence"/>
</dbReference>
<evidence type="ECO:0000256" key="6">
    <source>
        <dbReference type="SAM" id="MobiDB-lite"/>
    </source>
</evidence>
<evidence type="ECO:0000259" key="8">
    <source>
        <dbReference type="PROSITE" id="PS51649"/>
    </source>
</evidence>
<dbReference type="EMBL" id="JAYWIO010000001">
    <property type="protein sequence ID" value="KAK7287060.1"/>
    <property type="molecule type" value="Genomic_DNA"/>
</dbReference>
<accession>A0AAN9P6F0</accession>
<evidence type="ECO:0008006" key="11">
    <source>
        <dbReference type="Google" id="ProtNLM"/>
    </source>
</evidence>
<evidence type="ECO:0000313" key="9">
    <source>
        <dbReference type="EMBL" id="KAK7287060.1"/>
    </source>
</evidence>
<evidence type="ECO:0000259" key="7">
    <source>
        <dbReference type="PROSITE" id="PS50097"/>
    </source>
</evidence>
<evidence type="ECO:0000256" key="5">
    <source>
        <dbReference type="SAM" id="Coils"/>
    </source>
</evidence>
<feature type="compositionally biased region" description="Basic residues" evidence="6">
    <location>
        <begin position="967"/>
        <end position="981"/>
    </location>
</feature>
<dbReference type="SUPFAM" id="SSF54695">
    <property type="entry name" value="POZ domain"/>
    <property type="match status" value="1"/>
</dbReference>
<gene>
    <name evidence="9" type="ORF">RIF29_00057</name>
</gene>
<feature type="domain" description="NPH3" evidence="8">
    <location>
        <begin position="582"/>
        <end position="864"/>
    </location>
</feature>
<dbReference type="GO" id="GO:0012505">
    <property type="term" value="C:endomembrane system"/>
    <property type="evidence" value="ECO:0007669"/>
    <property type="project" value="UniProtKB-SubCell"/>
</dbReference>
<feature type="compositionally biased region" description="Basic and acidic residues" evidence="6">
    <location>
        <begin position="18"/>
        <end position="30"/>
    </location>
</feature>
<comment type="caution">
    <text evidence="9">The sequence shown here is derived from an EMBL/GenBank/DDBJ whole genome shotgun (WGS) entry which is preliminary data.</text>
</comment>
<evidence type="ECO:0000256" key="3">
    <source>
        <dbReference type="ARBA" id="ARBA00022786"/>
    </source>
</evidence>
<keyword evidence="5" id="KW-0175">Coiled coil</keyword>
<dbReference type="Gene3D" id="3.30.710.10">
    <property type="entry name" value="Potassium Channel Kv1.1, Chain A"/>
    <property type="match status" value="1"/>
</dbReference>
<proteinExistence type="inferred from homology"/>
<name>A0AAN9P6F0_CROPI</name>
<sequence length="981" mass="110773">MAKKKGRPPKTPSSSAKKPQDTNNDHEAPKENTQQGLVQLDDDDLETLDSLSPTKAMALLKNLDALRGKVVERRLVKKQWVVKKNPESEAEEVPKVAPELNNSTAMVQDNVEKEVQSKEETFVAETQHAEGDKGSEAGDEKSSDSMPDLEEIPWTVKTRNKGRKEMKGKDSGDFNCCMEANEKLGGNDLDWEAVNDFRHCVSLCELQDMKTLVNADWISKWPLLKTEFLTSNVSDHSPALIRSDAQLRRSIGNFKFLNLCSYSNVFKEEVEKVWSTEIRGHAMFGQEEKRSIVLEYYILYITQKAETKAAKKQKKKSIGTALVYENDKKNKVELHMPMPFLQRSYLLVLVFLKHTQLNHSETRKDQKREKMVSENSLSSSKRLSPATTPKFCNSFTTRIFADVAGDITIVVDGESFLLHKFPLVTLSGKIRKMVADAKGSNVSNLELLNFPGGHQTFELAMKFCYGMNFEITTLNVARLRCAAEYLEMTEEYKEQNLISRTHVYLNEIVFQSLQKSVEVLSTCEMMLPAIVEDKIEVISNGCVEAIAMNACKEQLVHSLSKLDCDDGDEESRELIKGTNCVAWWVEDLSVLHIDFFQRVICAMLRKGVRSDSIIASLMHYAQSSLKGIGKSQFLNYNNPSSLEKDQRVIVETLVTLMPIDKNKSSSIIPLTFLFGMLKMAIMLGATISCRLDLEKRIALRLEMVSLDDLLIPSIQSGDSLFDVDTVHRMLVNFLQRIEEEETEDYGYESDGFGSSTGHGSLLKVGQLIDAYLAEIAPDPYLSLQKFVALIEILPDYARVIDDGLYRAVDIYLKAHASLTEQEMKKLCKFIDCQKLSEEACNHAAQNDRLPLQMVVQVLYFEQLRLKNSLSGSSGDMLMMSQRISSGVPSAAMSPRDNYASLRRENRELKLEISRMRVRLSELEKEQMVMKQGMVDKGGNGKTFLKNISKGIGRIAMFSGQAEEKRQKSSRKTGRSRRFSAT</sequence>
<feature type="region of interest" description="Disordered" evidence="6">
    <location>
        <begin position="1"/>
        <end position="43"/>
    </location>
</feature>
<feature type="compositionally biased region" description="Basic and acidic residues" evidence="6">
    <location>
        <begin position="119"/>
        <end position="143"/>
    </location>
</feature>
<dbReference type="InterPro" id="IPR000210">
    <property type="entry name" value="BTB/POZ_dom"/>
</dbReference>
<dbReference type="InterPro" id="IPR011333">
    <property type="entry name" value="SKP1/BTB/POZ_sf"/>
</dbReference>
<feature type="region of interest" description="Disordered" evidence="6">
    <location>
        <begin position="119"/>
        <end position="149"/>
    </location>
</feature>
<protein>
    <recommendedName>
        <fullName evidence="11">BTB/POZ domain-containing protein</fullName>
    </recommendedName>
</protein>
<evidence type="ECO:0000256" key="1">
    <source>
        <dbReference type="ARBA" id="ARBA00004184"/>
    </source>
</evidence>
<dbReference type="Pfam" id="PF03000">
    <property type="entry name" value="NPH3"/>
    <property type="match status" value="1"/>
</dbReference>
<feature type="compositionally biased region" description="Low complexity" evidence="6">
    <location>
        <begin position="373"/>
        <end position="384"/>
    </location>
</feature>